<dbReference type="Pfam" id="PF00023">
    <property type="entry name" value="Ank"/>
    <property type="match status" value="1"/>
</dbReference>
<feature type="transmembrane region" description="Helical" evidence="3">
    <location>
        <begin position="262"/>
        <end position="290"/>
    </location>
</feature>
<dbReference type="PANTHER" id="PTHR10039:SF10">
    <property type="entry name" value="NACHT DOMAIN-CONTAINING PROTEIN"/>
    <property type="match status" value="1"/>
</dbReference>
<dbReference type="STRING" id="1325735.A0A428T669"/>
<dbReference type="Pfam" id="PF24883">
    <property type="entry name" value="NPHP3_N"/>
    <property type="match status" value="1"/>
</dbReference>
<dbReference type="Gene3D" id="1.25.40.20">
    <property type="entry name" value="Ankyrin repeat-containing domain"/>
    <property type="match status" value="1"/>
</dbReference>
<evidence type="ECO:0000256" key="2">
    <source>
        <dbReference type="PROSITE-ProRule" id="PRU00023"/>
    </source>
</evidence>
<dbReference type="Proteomes" id="UP000287144">
    <property type="component" value="Unassembled WGS sequence"/>
</dbReference>
<evidence type="ECO:0000259" key="4">
    <source>
        <dbReference type="Pfam" id="PF24883"/>
    </source>
</evidence>
<comment type="caution">
    <text evidence="5">The sequence shown here is derived from an EMBL/GenBank/DDBJ whole genome shotgun (WGS) entry which is preliminary data.</text>
</comment>
<dbReference type="AlphaFoldDB" id="A0A428T669"/>
<dbReference type="SMART" id="SM00248">
    <property type="entry name" value="ANK"/>
    <property type="match status" value="2"/>
</dbReference>
<dbReference type="InterPro" id="IPR056884">
    <property type="entry name" value="NPHP3-like_N"/>
</dbReference>
<evidence type="ECO:0000313" key="5">
    <source>
        <dbReference type="EMBL" id="RSL97541.1"/>
    </source>
</evidence>
<keyword evidence="3" id="KW-0812">Transmembrane</keyword>
<feature type="transmembrane region" description="Helical" evidence="3">
    <location>
        <begin position="219"/>
        <end position="242"/>
    </location>
</feature>
<feature type="domain" description="Nephrocystin 3-like N-terminal" evidence="4">
    <location>
        <begin position="559"/>
        <end position="670"/>
    </location>
</feature>
<reference evidence="5 6" key="1">
    <citation type="submission" date="2017-06" db="EMBL/GenBank/DDBJ databases">
        <title>Comparative genomic analysis of Ambrosia Fusariam Clade fungi.</title>
        <authorList>
            <person name="Stajich J.E."/>
            <person name="Carrillo J."/>
            <person name="Kijimoto T."/>
            <person name="Eskalen A."/>
            <person name="O'Donnell K."/>
            <person name="Kasson M."/>
        </authorList>
    </citation>
    <scope>NUCLEOTIDE SEQUENCE [LARGE SCALE GENOMIC DNA]</scope>
    <source>
        <strain evidence="5 6">NRRL62579</strain>
    </source>
</reference>
<dbReference type="PANTHER" id="PTHR10039">
    <property type="entry name" value="AMELOGENIN"/>
    <property type="match status" value="1"/>
</dbReference>
<dbReference type="PROSITE" id="PS50088">
    <property type="entry name" value="ANK_REPEAT"/>
    <property type="match status" value="1"/>
</dbReference>
<keyword evidence="6" id="KW-1185">Reference proteome</keyword>
<organism evidence="5 6">
    <name type="scientific">Fusarium oligoseptatum</name>
    <dbReference type="NCBI Taxonomy" id="2604345"/>
    <lineage>
        <taxon>Eukaryota</taxon>
        <taxon>Fungi</taxon>
        <taxon>Dikarya</taxon>
        <taxon>Ascomycota</taxon>
        <taxon>Pezizomycotina</taxon>
        <taxon>Sordariomycetes</taxon>
        <taxon>Hypocreomycetidae</taxon>
        <taxon>Hypocreales</taxon>
        <taxon>Nectriaceae</taxon>
        <taxon>Fusarium</taxon>
        <taxon>Fusarium solani species complex</taxon>
    </lineage>
</organism>
<evidence type="ECO:0000313" key="6">
    <source>
        <dbReference type="Proteomes" id="UP000287144"/>
    </source>
</evidence>
<dbReference type="EMBL" id="NKCK01000125">
    <property type="protein sequence ID" value="RSL97541.1"/>
    <property type="molecule type" value="Genomic_DNA"/>
</dbReference>
<keyword evidence="3" id="KW-0472">Membrane</keyword>
<keyword evidence="3" id="KW-1133">Transmembrane helix</keyword>
<gene>
    <name evidence="5" type="ORF">CEP52_010851</name>
</gene>
<sequence>MQWCVENWESYAGSLDAEYRNTSTVADHAPIDDMAQDIATLKTISLSRSTEQQGIVRRLRGGLITGFSAETQSEPPPRVVDPRNDLEQLNNFQSLSRLGKSLAEGTLAIAQNRRVLAQIKEYYRELVKSAGFKLHVPNKSTQKACKQAALEFAMKIGSLDDDLAHYESNLKTILHGIERTETMYNGILQYQGIRTARYFGESSERWTREMHEKTMSMHVITVFTLIFLPGTFTFFGSGIITFGDDGSGGFGSAMGAWKLRPAALKLFAAVCFPLLALTLLELSSAVGFAAKLKPEIRLAQAISEFGASLDTQNQRTRFKNLQSQSPPSPDDIIRLTEEINRDGARAHRSWRPYGTRLVAILERMRQFAPIGDVLVGGSQNLIACGVWAVVRLSLETSLSFLSYFENVTSMMLRLGRSLSLHQDFVMLFPNCCTLQSYMCEYTIVMVNICAKIIHNCAKSALSQLAASFTSTFDAAFKPLESDLATWAQLIEKRATVLLAKANLQSQSSVLERFNRLQITMSRDSAAQRKEKRKHRLFTALCPDQGEFNLIWRRERKRGAVTVSYFFCQSDNPKTLSATTLLGSIVGQVLQNLAQEPSLMSFLEQTEITQDICARLEDFIEILLKSTPSNWRGILILDGLDEMPQEDVDDVFGQLKRLNGHRRVHLLCSSRPTSAAYSIAKSKLDVQWTLSMETADRSNEIRAYIATEIARWNVIRPLPTELQVLAEEQLVAGCQGMFLWLSLQTADICPKYTQELRSDAEILNILANLPKNLPEAFDKALLRMRGTTYARRLFQLVASAEPPLNMDELRVAFNVKPENTRWDDSTLFSSGEALVSAYGGSLLDIDEEDFRVRFIHYSALLHLTTPSSDVKTHAFHFDLEEAERELGAVCVTYLNYSVFENRVSTAQKASFGQVPQTTARSVMQSEASRKVFGLLSKHRRHRDAKVDLERLSYELQSNKWKVRNDLHLFLDYAKDQWLSSSRHIWIDNWHVTLPFIGKLDGADITANPDNRDPPLFLAINISNLELVISLLEQDTFVSKKGYGRKRENVFTYPACITPLMAAVLQGHADAVSLLLGEGADPAICLGANLTTKEALLFGIEQDDAPGYPAIATAFELCLWKLKRELEALSTESHAKQPGDLCHDLALMFAKFLEYGLGSHPRYTNVIDRLEGVLRELSLPTTATSIENRVSRLFPPVETRSEV</sequence>
<dbReference type="InterPro" id="IPR036770">
    <property type="entry name" value="Ankyrin_rpt-contain_sf"/>
</dbReference>
<evidence type="ECO:0000256" key="1">
    <source>
        <dbReference type="ARBA" id="ARBA00022737"/>
    </source>
</evidence>
<feature type="repeat" description="ANK" evidence="2">
    <location>
        <begin position="1056"/>
        <end position="1079"/>
    </location>
</feature>
<dbReference type="PROSITE" id="PS50297">
    <property type="entry name" value="ANK_REP_REGION"/>
    <property type="match status" value="1"/>
</dbReference>
<dbReference type="InterPro" id="IPR002110">
    <property type="entry name" value="Ankyrin_rpt"/>
</dbReference>
<keyword evidence="2" id="KW-0040">ANK repeat</keyword>
<dbReference type="SUPFAM" id="SSF48403">
    <property type="entry name" value="Ankyrin repeat"/>
    <property type="match status" value="1"/>
</dbReference>
<proteinExistence type="predicted"/>
<name>A0A428T669_9HYPO</name>
<keyword evidence="1" id="KW-0677">Repeat</keyword>
<evidence type="ECO:0000256" key="3">
    <source>
        <dbReference type="SAM" id="Phobius"/>
    </source>
</evidence>
<protein>
    <recommendedName>
        <fullName evidence="4">Nephrocystin 3-like N-terminal domain-containing protein</fullName>
    </recommendedName>
</protein>
<accession>A0A428T669</accession>